<accession>A0A370BWS0</accession>
<evidence type="ECO:0000256" key="1">
    <source>
        <dbReference type="SAM" id="MobiDB-lite"/>
    </source>
</evidence>
<dbReference type="EMBL" id="KZ851926">
    <property type="protein sequence ID" value="RDH18009.1"/>
    <property type="molecule type" value="Genomic_DNA"/>
</dbReference>
<protein>
    <submittedName>
        <fullName evidence="2">Uncharacterized protein</fullName>
    </submittedName>
</protein>
<proteinExistence type="predicted"/>
<feature type="region of interest" description="Disordered" evidence="1">
    <location>
        <begin position="1"/>
        <end position="57"/>
    </location>
</feature>
<sequence length="57" mass="6447">MPRPSRGLDARNASSNQPTGERPRNADAGANSTQKEREREKTTPLLANRFPGYRWVH</sequence>
<gene>
    <name evidence="2" type="ORF">M747DRAFT_80445</name>
</gene>
<dbReference type="Proteomes" id="UP000253845">
    <property type="component" value="Unassembled WGS sequence"/>
</dbReference>
<evidence type="ECO:0000313" key="3">
    <source>
        <dbReference type="Proteomes" id="UP000253845"/>
    </source>
</evidence>
<dbReference type="VEuPathDB" id="FungiDB:M747DRAFT_80445"/>
<reference evidence="2 3" key="1">
    <citation type="submission" date="2018-07" db="EMBL/GenBank/DDBJ databases">
        <title>Section-level genome sequencing of Aspergillus section Nigri to investigate inter- and intra-species variation.</title>
        <authorList>
            <consortium name="DOE Joint Genome Institute"/>
            <person name="Vesth T.C."/>
            <person name="Nybo J.L."/>
            <person name="Theobald S."/>
            <person name="Frisvad J.C."/>
            <person name="Larsen T.O."/>
            <person name="Nielsen K.F."/>
            <person name="Hoof J.B."/>
            <person name="Brandl J."/>
            <person name="Salamov A."/>
            <person name="Riley R."/>
            <person name="Gladden J.M."/>
            <person name="Phatale P."/>
            <person name="Nielsen M.T."/>
            <person name="Lyhne E.K."/>
            <person name="Kogle M.E."/>
            <person name="Strasser K."/>
            <person name="McDonnell E."/>
            <person name="Barry K."/>
            <person name="Clum A."/>
            <person name="Chen C."/>
            <person name="Nolan M."/>
            <person name="Sandor L."/>
            <person name="Kuo A."/>
            <person name="Lipzen A."/>
            <person name="Hainaut M."/>
            <person name="Drula E."/>
            <person name="Tsang A."/>
            <person name="Magnuson J.K."/>
            <person name="Henrissat B."/>
            <person name="Wiebenga A."/>
            <person name="Simmons B.A."/>
            <person name="Makela M.R."/>
            <person name="De vries R.P."/>
            <person name="Grigoriev I.V."/>
            <person name="Mortensen U.H."/>
            <person name="Baker S.E."/>
            <person name="Andersen M.R."/>
        </authorList>
    </citation>
    <scope>NUCLEOTIDE SEQUENCE [LARGE SCALE GENOMIC DNA]</scope>
    <source>
        <strain evidence="2 3">ATCC 13496</strain>
    </source>
</reference>
<evidence type="ECO:0000313" key="2">
    <source>
        <dbReference type="EMBL" id="RDH18009.1"/>
    </source>
</evidence>
<dbReference type="AlphaFoldDB" id="A0A370BWS0"/>
<organism evidence="2 3">
    <name type="scientific">Aspergillus niger ATCC 13496</name>
    <dbReference type="NCBI Taxonomy" id="1353008"/>
    <lineage>
        <taxon>Eukaryota</taxon>
        <taxon>Fungi</taxon>
        <taxon>Dikarya</taxon>
        <taxon>Ascomycota</taxon>
        <taxon>Pezizomycotina</taxon>
        <taxon>Eurotiomycetes</taxon>
        <taxon>Eurotiomycetidae</taxon>
        <taxon>Eurotiales</taxon>
        <taxon>Aspergillaceae</taxon>
        <taxon>Aspergillus</taxon>
        <taxon>Aspergillus subgen. Circumdati</taxon>
    </lineage>
</organism>
<name>A0A370BWS0_ASPNG</name>